<dbReference type="Proteomes" id="UP001177023">
    <property type="component" value="Unassembled WGS sequence"/>
</dbReference>
<feature type="compositionally biased region" description="Basic and acidic residues" evidence="1">
    <location>
        <begin position="19"/>
        <end position="29"/>
    </location>
</feature>
<keyword evidence="3" id="KW-1185">Reference proteome</keyword>
<protein>
    <submittedName>
        <fullName evidence="2">Uncharacterized protein</fullName>
    </submittedName>
</protein>
<dbReference type="EMBL" id="CATQJA010002655">
    <property type="protein sequence ID" value="CAJ0578997.1"/>
    <property type="molecule type" value="Genomic_DNA"/>
</dbReference>
<dbReference type="AlphaFoldDB" id="A0AA36D364"/>
<proteinExistence type="predicted"/>
<feature type="region of interest" description="Disordered" evidence="1">
    <location>
        <begin position="1"/>
        <end position="75"/>
    </location>
</feature>
<feature type="non-terminal residue" evidence="2">
    <location>
        <position position="146"/>
    </location>
</feature>
<evidence type="ECO:0000313" key="2">
    <source>
        <dbReference type="EMBL" id="CAJ0578997.1"/>
    </source>
</evidence>
<evidence type="ECO:0000256" key="1">
    <source>
        <dbReference type="SAM" id="MobiDB-lite"/>
    </source>
</evidence>
<organism evidence="2 3">
    <name type="scientific">Mesorhabditis spiculigera</name>
    <dbReference type="NCBI Taxonomy" id="96644"/>
    <lineage>
        <taxon>Eukaryota</taxon>
        <taxon>Metazoa</taxon>
        <taxon>Ecdysozoa</taxon>
        <taxon>Nematoda</taxon>
        <taxon>Chromadorea</taxon>
        <taxon>Rhabditida</taxon>
        <taxon>Rhabditina</taxon>
        <taxon>Rhabditomorpha</taxon>
        <taxon>Rhabditoidea</taxon>
        <taxon>Rhabditidae</taxon>
        <taxon>Mesorhabditinae</taxon>
        <taxon>Mesorhabditis</taxon>
    </lineage>
</organism>
<feature type="compositionally biased region" description="Polar residues" evidence="1">
    <location>
        <begin position="1"/>
        <end position="13"/>
    </location>
</feature>
<reference evidence="2" key="1">
    <citation type="submission" date="2023-06" db="EMBL/GenBank/DDBJ databases">
        <authorList>
            <person name="Delattre M."/>
        </authorList>
    </citation>
    <scope>NUCLEOTIDE SEQUENCE</scope>
    <source>
        <strain evidence="2">AF72</strain>
    </source>
</reference>
<feature type="compositionally biased region" description="Low complexity" evidence="1">
    <location>
        <begin position="59"/>
        <end position="75"/>
    </location>
</feature>
<comment type="caution">
    <text evidence="2">The sequence shown here is derived from an EMBL/GenBank/DDBJ whole genome shotgun (WGS) entry which is preliminary data.</text>
</comment>
<sequence>MQTRDAPTTSASSLGLRPRCAEAVKKENNRVAAKKPPNVAVEKPTFAPSKVTDRKTRHTLSPASPAPSHSTPTLSANTRIKQSTSMQFPVLQSPRGTPGTGRLMNHAIPHVWTRRSGINFKDITCSFCRRPLGSLYHAYEKCRSCR</sequence>
<name>A0AA36D364_9BILA</name>
<evidence type="ECO:0000313" key="3">
    <source>
        <dbReference type="Proteomes" id="UP001177023"/>
    </source>
</evidence>
<gene>
    <name evidence="2" type="ORF">MSPICULIGERA_LOCUS17234</name>
</gene>
<accession>A0AA36D364</accession>